<evidence type="ECO:0000256" key="1">
    <source>
        <dbReference type="SAM" id="SignalP"/>
    </source>
</evidence>
<accession>A0A1Y6KTY0</accession>
<gene>
    <name evidence="2" type="ORF">PAQU9191_00727</name>
</gene>
<organism evidence="2 3">
    <name type="scientific">Photobacterium aquimaris</name>
    <dbReference type="NCBI Taxonomy" id="512643"/>
    <lineage>
        <taxon>Bacteria</taxon>
        <taxon>Pseudomonadati</taxon>
        <taxon>Pseudomonadota</taxon>
        <taxon>Gammaproteobacteria</taxon>
        <taxon>Vibrionales</taxon>
        <taxon>Vibrionaceae</taxon>
        <taxon>Photobacterium</taxon>
    </lineage>
</organism>
<feature type="chain" id="PRO_5012079858" description="Lipoprotein" evidence="1">
    <location>
        <begin position="24"/>
        <end position="101"/>
    </location>
</feature>
<proteinExistence type="predicted"/>
<evidence type="ECO:0000313" key="3">
    <source>
        <dbReference type="Proteomes" id="UP000196485"/>
    </source>
</evidence>
<protein>
    <recommendedName>
        <fullName evidence="4">Lipoprotein</fullName>
    </recommendedName>
</protein>
<evidence type="ECO:0000313" key="2">
    <source>
        <dbReference type="EMBL" id="SMY15504.1"/>
    </source>
</evidence>
<dbReference type="EMBL" id="FYAH01000001">
    <property type="protein sequence ID" value="SMY15504.1"/>
    <property type="molecule type" value="Genomic_DNA"/>
</dbReference>
<dbReference type="RefSeq" id="WP_087819735.1">
    <property type="nucleotide sequence ID" value="NZ_FYAH01000001.1"/>
</dbReference>
<dbReference type="AlphaFoldDB" id="A0A1Y6KTY0"/>
<keyword evidence="3" id="KW-1185">Reference proteome</keyword>
<reference evidence="3" key="1">
    <citation type="submission" date="2017-06" db="EMBL/GenBank/DDBJ databases">
        <authorList>
            <person name="Rodrigo-Torres L."/>
            <person name="Arahal R. D."/>
            <person name="Lucena T."/>
        </authorList>
    </citation>
    <scope>NUCLEOTIDE SEQUENCE [LARGE SCALE GENOMIC DNA]</scope>
    <source>
        <strain evidence="3">type strain: CECT 9192</strain>
    </source>
</reference>
<feature type="signal peptide" evidence="1">
    <location>
        <begin position="1"/>
        <end position="23"/>
    </location>
</feature>
<sequence>MKPQLIIITSLCFIMLGCSSHQAKQMGIQGGSVNAYARQMSNSQLCATYLKQQPTNQTRVSLVAEWRHRKLSRAYCSEQENEWYLTKFAKWLVNEKSAEPK</sequence>
<name>A0A1Y6KTY0_9GAMM</name>
<dbReference type="Proteomes" id="UP000196485">
    <property type="component" value="Unassembled WGS sequence"/>
</dbReference>
<evidence type="ECO:0008006" key="4">
    <source>
        <dbReference type="Google" id="ProtNLM"/>
    </source>
</evidence>
<dbReference type="PROSITE" id="PS51257">
    <property type="entry name" value="PROKAR_LIPOPROTEIN"/>
    <property type="match status" value="1"/>
</dbReference>
<keyword evidence="1" id="KW-0732">Signal</keyword>